<gene>
    <name evidence="2" type="ORF">ISP15_16225</name>
</gene>
<evidence type="ECO:0000313" key="2">
    <source>
        <dbReference type="EMBL" id="MFK2901887.1"/>
    </source>
</evidence>
<name>A0ABW8JLA7_9GAMM</name>
<comment type="caution">
    <text evidence="2">The sequence shown here is derived from an EMBL/GenBank/DDBJ whole genome shotgun (WGS) entry which is preliminary data.</text>
</comment>
<evidence type="ECO:0000313" key="3">
    <source>
        <dbReference type="Proteomes" id="UP001620461"/>
    </source>
</evidence>
<dbReference type="EMBL" id="JADIKJ010000019">
    <property type="protein sequence ID" value="MFK2901887.1"/>
    <property type="molecule type" value="Genomic_DNA"/>
</dbReference>
<feature type="chain" id="PRO_5046166996" evidence="1">
    <location>
        <begin position="23"/>
        <end position="186"/>
    </location>
</feature>
<feature type="signal peptide" evidence="1">
    <location>
        <begin position="1"/>
        <end position="22"/>
    </location>
</feature>
<keyword evidence="1" id="KW-0732">Signal</keyword>
<organism evidence="2 3">
    <name type="scientific">Dyella jejuensis</name>
    <dbReference type="NCBI Taxonomy" id="1432009"/>
    <lineage>
        <taxon>Bacteria</taxon>
        <taxon>Pseudomonadati</taxon>
        <taxon>Pseudomonadota</taxon>
        <taxon>Gammaproteobacteria</taxon>
        <taxon>Lysobacterales</taxon>
        <taxon>Rhodanobacteraceae</taxon>
        <taxon>Dyella</taxon>
    </lineage>
</organism>
<evidence type="ECO:0000256" key="1">
    <source>
        <dbReference type="SAM" id="SignalP"/>
    </source>
</evidence>
<dbReference type="Proteomes" id="UP001620461">
    <property type="component" value="Unassembled WGS sequence"/>
</dbReference>
<dbReference type="RefSeq" id="WP_404548779.1">
    <property type="nucleotide sequence ID" value="NZ_JADIKJ010000019.1"/>
</dbReference>
<reference evidence="2 3" key="1">
    <citation type="submission" date="2020-10" db="EMBL/GenBank/DDBJ databases">
        <title>Phylogeny of dyella-like bacteria.</title>
        <authorList>
            <person name="Fu J."/>
        </authorList>
    </citation>
    <scope>NUCLEOTIDE SEQUENCE [LARGE SCALE GENOMIC DNA]</scope>
    <source>
        <strain evidence="2 3">JP1</strain>
    </source>
</reference>
<sequence>MAFSRLIVAALLGGMALPSGYAADTPAFTVLKQDGSGKALVFQSSRALKKGDVIRIDAFNAQPVTVLQLAMCDSDCPRMRLVMTLPLTAYYAGIANSNQRFVLPEDGYVSFWVQRLGGLPSIPLNTRHGMWTLEYVDPFLRFARQAPPYESWQPAPANALKLDDHALRARFYHRTFVTVRLARTDN</sequence>
<accession>A0ABW8JLA7</accession>
<proteinExistence type="predicted"/>
<keyword evidence="3" id="KW-1185">Reference proteome</keyword>
<protein>
    <submittedName>
        <fullName evidence="2">Uncharacterized protein</fullName>
    </submittedName>
</protein>